<proteinExistence type="predicted"/>
<evidence type="ECO:0000313" key="3">
    <source>
        <dbReference type="Proteomes" id="UP000198846"/>
    </source>
</evidence>
<dbReference type="STRING" id="283786.SAMN04487990_12011"/>
<dbReference type="PANTHER" id="PTHR21666">
    <property type="entry name" value="PEPTIDASE-RELATED"/>
    <property type="match status" value="1"/>
</dbReference>
<dbReference type="Gene3D" id="2.70.70.10">
    <property type="entry name" value="Glucose Permease (Domain IIA)"/>
    <property type="match status" value="1"/>
</dbReference>
<reference evidence="2 3" key="1">
    <citation type="submission" date="2016-10" db="EMBL/GenBank/DDBJ databases">
        <authorList>
            <person name="de Groot N.N."/>
        </authorList>
    </citation>
    <scope>NUCLEOTIDE SEQUENCE [LARGE SCALE GENOMIC DNA]</scope>
    <source>
        <strain evidence="2 3">DSM 23842</strain>
    </source>
</reference>
<dbReference type="RefSeq" id="WP_092136094.1">
    <property type="nucleotide sequence ID" value="NZ_FNQK01000020.1"/>
</dbReference>
<dbReference type="InterPro" id="IPR011055">
    <property type="entry name" value="Dup_hybrid_motif"/>
</dbReference>
<protein>
    <submittedName>
        <fullName evidence="2">Peptidase family M23</fullName>
    </submittedName>
</protein>
<sequence>MKNYILLIFVLITSLCQAEHNVKLYYEQIENGYNIYADNNEFCPVSIKIDFTVKNLNIEGGNNTVYIVNAKEKKQLLTTLKVSKTGKAYKFSYTYFTNYGENNNKTYDKDYVYNLPFNTTNEFKVYQGYNGAFSHKNEFALDFTMPVGTEIMAIREGIVIKVIEKNNRNCEKKECEKFNNLIIIYHPDGTFAEYTHIKKNGSEVKVGDKVSKGQRIGYSGNVGWSTGPHLHLVIFNQNINSRETLKTKFKTGDGNNIEYLVEKKDYSRQY</sequence>
<dbReference type="AlphaFoldDB" id="A0A1H4CIJ4"/>
<accession>A0A1H4CIJ4</accession>
<evidence type="ECO:0000313" key="2">
    <source>
        <dbReference type="EMBL" id="SEA60159.1"/>
    </source>
</evidence>
<dbReference type="PANTHER" id="PTHR21666:SF270">
    <property type="entry name" value="MUREIN HYDROLASE ACTIVATOR ENVC"/>
    <property type="match status" value="1"/>
</dbReference>
<dbReference type="GO" id="GO:0004222">
    <property type="term" value="F:metalloendopeptidase activity"/>
    <property type="evidence" value="ECO:0007669"/>
    <property type="project" value="TreeGrafter"/>
</dbReference>
<feature type="domain" description="M23ase beta-sheet core" evidence="1">
    <location>
        <begin position="140"/>
        <end position="237"/>
    </location>
</feature>
<gene>
    <name evidence="2" type="ORF">SAMN04487990_12011</name>
</gene>
<name>A0A1H4CIJ4_BIZPA</name>
<dbReference type="InterPro" id="IPR050570">
    <property type="entry name" value="Cell_wall_metabolism_enzyme"/>
</dbReference>
<dbReference type="Proteomes" id="UP000198846">
    <property type="component" value="Unassembled WGS sequence"/>
</dbReference>
<keyword evidence="3" id="KW-1185">Reference proteome</keyword>
<dbReference type="InterPro" id="IPR016047">
    <property type="entry name" value="M23ase_b-sheet_dom"/>
</dbReference>
<dbReference type="EMBL" id="FNQK01000020">
    <property type="protein sequence ID" value="SEA60159.1"/>
    <property type="molecule type" value="Genomic_DNA"/>
</dbReference>
<dbReference type="OrthoDB" id="9809488at2"/>
<dbReference type="SUPFAM" id="SSF51261">
    <property type="entry name" value="Duplicated hybrid motif"/>
    <property type="match status" value="1"/>
</dbReference>
<organism evidence="2 3">
    <name type="scientific">Bizionia paragorgiae</name>
    <dbReference type="NCBI Taxonomy" id="283786"/>
    <lineage>
        <taxon>Bacteria</taxon>
        <taxon>Pseudomonadati</taxon>
        <taxon>Bacteroidota</taxon>
        <taxon>Flavobacteriia</taxon>
        <taxon>Flavobacteriales</taxon>
        <taxon>Flavobacteriaceae</taxon>
        <taxon>Bizionia</taxon>
    </lineage>
</organism>
<evidence type="ECO:0000259" key="1">
    <source>
        <dbReference type="Pfam" id="PF01551"/>
    </source>
</evidence>
<dbReference type="Pfam" id="PF01551">
    <property type="entry name" value="Peptidase_M23"/>
    <property type="match status" value="1"/>
</dbReference>
<dbReference type="CDD" id="cd12797">
    <property type="entry name" value="M23_peptidase"/>
    <property type="match status" value="1"/>
</dbReference>